<reference evidence="1 2" key="1">
    <citation type="submission" date="2019-09" db="EMBL/GenBank/DDBJ databases">
        <authorList>
            <person name="Cremers G."/>
        </authorList>
    </citation>
    <scope>NUCLEOTIDE SEQUENCE [LARGE SCALE GENOMIC DNA]</scope>
    <source>
        <strain evidence="1">4A</strain>
    </source>
</reference>
<evidence type="ECO:0000313" key="2">
    <source>
        <dbReference type="Proteomes" id="UP000334923"/>
    </source>
</evidence>
<name>A0A5E6M720_9BACT</name>
<sequence>MGLDARRGAGFPPELYEDILQGWKTKPNKADKPILQAAGESLGEMAVKGGQEYPGSAGRL</sequence>
<dbReference type="EMBL" id="CABFVA020000014">
    <property type="protein sequence ID" value="VVM05010.1"/>
    <property type="molecule type" value="Genomic_DNA"/>
</dbReference>
<dbReference type="Proteomes" id="UP000334923">
    <property type="component" value="Unassembled WGS sequence"/>
</dbReference>
<keyword evidence="2" id="KW-1185">Reference proteome</keyword>
<protein>
    <submittedName>
        <fullName evidence="1">Uncharacterized protein</fullName>
    </submittedName>
</protein>
<proteinExistence type="predicted"/>
<dbReference type="AlphaFoldDB" id="A0A5E6M720"/>
<accession>A0A5E6M720</accession>
<evidence type="ECO:0000313" key="1">
    <source>
        <dbReference type="EMBL" id="VVM05010.1"/>
    </source>
</evidence>
<gene>
    <name evidence="1" type="ORF">MAMT_00403</name>
</gene>
<organism evidence="1 2">
    <name type="scientific">Methylacidimicrobium tartarophylax</name>
    <dbReference type="NCBI Taxonomy" id="1041768"/>
    <lineage>
        <taxon>Bacteria</taxon>
        <taxon>Pseudomonadati</taxon>
        <taxon>Verrucomicrobiota</taxon>
        <taxon>Methylacidimicrobium</taxon>
    </lineage>
</organism>